<dbReference type="OrthoDB" id="1495600at2"/>
<name>A0A246FMJ6_9BACT</name>
<dbReference type="RefSeq" id="WP_088463492.1">
    <property type="nucleotide sequence ID" value="NZ_NIRR01000006.1"/>
</dbReference>
<comment type="caution">
    <text evidence="1">The sequence shown here is derived from an EMBL/GenBank/DDBJ whole genome shotgun (WGS) entry which is preliminary data.</text>
</comment>
<evidence type="ECO:0000313" key="2">
    <source>
        <dbReference type="Proteomes" id="UP000197277"/>
    </source>
</evidence>
<accession>A0A246FMJ6</accession>
<dbReference type="EMBL" id="NIRR01000006">
    <property type="protein sequence ID" value="OWP63961.1"/>
    <property type="molecule type" value="Genomic_DNA"/>
</dbReference>
<dbReference type="Proteomes" id="UP000197277">
    <property type="component" value="Unassembled WGS sequence"/>
</dbReference>
<keyword evidence="2" id="KW-1185">Reference proteome</keyword>
<gene>
    <name evidence="1" type="ORF">CDA63_05705</name>
</gene>
<dbReference type="AlphaFoldDB" id="A0A246FMJ6"/>
<proteinExistence type="predicted"/>
<organism evidence="1 2">
    <name type="scientific">Hymenobacter amundsenii</name>
    <dbReference type="NCBI Taxonomy" id="2006685"/>
    <lineage>
        <taxon>Bacteria</taxon>
        <taxon>Pseudomonadati</taxon>
        <taxon>Bacteroidota</taxon>
        <taxon>Cytophagia</taxon>
        <taxon>Cytophagales</taxon>
        <taxon>Hymenobacteraceae</taxon>
        <taxon>Hymenobacter</taxon>
    </lineage>
</organism>
<evidence type="ECO:0000313" key="1">
    <source>
        <dbReference type="EMBL" id="OWP63961.1"/>
    </source>
</evidence>
<reference evidence="1 2" key="1">
    <citation type="submission" date="2017-06" db="EMBL/GenBank/DDBJ databases">
        <title>Hymenobacter amundsenii sp. nov. isolated from regoliths in Antarctica.</title>
        <authorList>
            <person name="Sedlacek I."/>
            <person name="Kralova S."/>
            <person name="Pantucek R."/>
            <person name="Svec P."/>
            <person name="Holochova P."/>
            <person name="Stankova E."/>
            <person name="Vrbovska V."/>
            <person name="Busse H.-J."/>
        </authorList>
    </citation>
    <scope>NUCLEOTIDE SEQUENCE [LARGE SCALE GENOMIC DNA]</scope>
    <source>
        <strain evidence="1 2">CCM 8682</strain>
    </source>
</reference>
<sequence length="93" mass="10717">MKAHKEKYITSSSIEEFLQGLLNHQTSREEASQWALNSREGLERRALKYFPASAESKIWDAVLFIEGIDLQDAPGSYLHNEEDIRLFLDQFSA</sequence>
<protein>
    <submittedName>
        <fullName evidence="1">Uncharacterized protein</fullName>
    </submittedName>
</protein>